<protein>
    <submittedName>
        <fullName evidence="7">Beta-lactam-inducible penicillin-binding protein</fullName>
    </submittedName>
</protein>
<reference evidence="7" key="1">
    <citation type="submission" date="2014-07" db="EMBL/GenBank/DDBJ databases">
        <authorList>
            <person name="Urmite Genomes Urmite Genomes"/>
        </authorList>
    </citation>
    <scope>NUCLEOTIDE SEQUENCE</scope>
    <source>
        <strain evidence="7">11W110_air</strain>
    </source>
</reference>
<name>A0A078MUK4_9MICC</name>
<comment type="subcellular location">
    <subcellularLocation>
        <location evidence="1">Membrane</location>
    </subcellularLocation>
</comment>
<evidence type="ECO:0000259" key="5">
    <source>
        <dbReference type="Pfam" id="PF00905"/>
    </source>
</evidence>
<dbReference type="GO" id="GO:0071972">
    <property type="term" value="F:peptidoglycan L,D-transpeptidase activity"/>
    <property type="evidence" value="ECO:0007669"/>
    <property type="project" value="TreeGrafter"/>
</dbReference>
<dbReference type="InterPro" id="IPR012338">
    <property type="entry name" value="Beta-lactam/transpept-like"/>
</dbReference>
<evidence type="ECO:0000256" key="4">
    <source>
        <dbReference type="SAM" id="SignalP"/>
    </source>
</evidence>
<dbReference type="EMBL" id="LN483071">
    <property type="protein sequence ID" value="CEA09117.1"/>
    <property type="molecule type" value="Genomic_DNA"/>
</dbReference>
<dbReference type="Gene3D" id="3.40.710.10">
    <property type="entry name" value="DD-peptidase/beta-lactamase superfamily"/>
    <property type="match status" value="1"/>
</dbReference>
<dbReference type="GO" id="GO:0071555">
    <property type="term" value="P:cell wall organization"/>
    <property type="evidence" value="ECO:0007669"/>
    <property type="project" value="TreeGrafter"/>
</dbReference>
<accession>A0A078MUK4</accession>
<dbReference type="SUPFAM" id="SSF56519">
    <property type="entry name" value="Penicillin binding protein dimerisation domain"/>
    <property type="match status" value="1"/>
</dbReference>
<dbReference type="AlphaFoldDB" id="A0A078MUK4"/>
<dbReference type="GO" id="GO:0008658">
    <property type="term" value="F:penicillin binding"/>
    <property type="evidence" value="ECO:0007669"/>
    <property type="project" value="InterPro"/>
</dbReference>
<feature type="signal peptide" evidence="4">
    <location>
        <begin position="1"/>
        <end position="24"/>
    </location>
</feature>
<dbReference type="Pfam" id="PF03717">
    <property type="entry name" value="PBP_dimer"/>
    <property type="match status" value="1"/>
</dbReference>
<evidence type="ECO:0000256" key="2">
    <source>
        <dbReference type="ARBA" id="ARBA00007171"/>
    </source>
</evidence>
<keyword evidence="4" id="KW-0732">Signal</keyword>
<comment type="similarity">
    <text evidence="2">Belongs to the transpeptidase family.</text>
</comment>
<dbReference type="InterPro" id="IPR036138">
    <property type="entry name" value="PBP_dimer_sf"/>
</dbReference>
<organism evidence="7">
    <name type="scientific">Arthrobacter saudimassiliensis</name>
    <dbReference type="NCBI Taxonomy" id="1461584"/>
    <lineage>
        <taxon>Bacteria</taxon>
        <taxon>Bacillati</taxon>
        <taxon>Actinomycetota</taxon>
        <taxon>Actinomycetes</taxon>
        <taxon>Micrococcales</taxon>
        <taxon>Micrococcaceae</taxon>
        <taxon>Arthrobacter</taxon>
    </lineage>
</organism>
<dbReference type="SUPFAM" id="SSF56601">
    <property type="entry name" value="beta-lactamase/transpeptidase-like"/>
    <property type="match status" value="1"/>
</dbReference>
<dbReference type="PANTHER" id="PTHR30627:SF24">
    <property type="entry name" value="PENICILLIN-BINDING PROTEIN 4B"/>
    <property type="match status" value="1"/>
</dbReference>
<feature type="chain" id="PRO_5001742247" evidence="4">
    <location>
        <begin position="25"/>
        <end position="642"/>
    </location>
</feature>
<dbReference type="InterPro" id="IPR050515">
    <property type="entry name" value="Beta-lactam/transpept"/>
</dbReference>
<dbReference type="Gene3D" id="3.90.1310.10">
    <property type="entry name" value="Penicillin-binding protein 2a (Domain 2)"/>
    <property type="match status" value="1"/>
</dbReference>
<evidence type="ECO:0000256" key="1">
    <source>
        <dbReference type="ARBA" id="ARBA00004370"/>
    </source>
</evidence>
<dbReference type="Pfam" id="PF00905">
    <property type="entry name" value="Transpeptidase"/>
    <property type="match status" value="1"/>
</dbReference>
<dbReference type="PANTHER" id="PTHR30627">
    <property type="entry name" value="PEPTIDOGLYCAN D,D-TRANSPEPTIDASE"/>
    <property type="match status" value="1"/>
</dbReference>
<sequence>MGKKKLLAAAAVVSVSLLPLTACRSEPDPQQAAEDIAAALSALDLSQVPFDSDSGTSPDTELQDITAALSPLPDPAVTAGEVSKEDPATASVELDWTWDLPDTDDDFTYTTTLRLDRDEDADDDRWRGRWHPSLVHPVLADGHVLQLQTYGADRAEILGGDGQPLVTDRPVWRVGLDKSTLGLDALGASARALAAELGLDPEAYAAQVEANGPQAFVEAIVLRQDDENAGIEERIAGIPGAVALPTTRELAPTRTFARTLIGSVGEATAEVIEESDGELLPGSQVGLSGLQRQYDDQLRGTDGLAIMDVGPDGTPSPLHQVDPVAGEPVQLTLDARLQTLAEEVLAEEPSASAIVAVRPSTGEVLAAGNGPGSEGQQTALLGQYPAGSTLKIATSLAMLRGGATADTTVQCPAEVSVDGRRFGNASTYPPAFVGDIPLRQAFAQSCNTAFINAADEVSQQQLADAAADLGIGVEAPLGTDAFFGAVPAEADGTDHAASLIGQGQVLVSPLAMAVAAASVAAGERVSPVLVRTGGSTEGTDGGEDAEAPAASKLTAEEASVLQDMMRAVVTDGGGQVLLDLPGAPAGAKTGTAEFGNETPPRTHAWFAATQGDLAAVVFVEEGELGSTSGGPLMRAFLAGAAG</sequence>
<feature type="domain" description="Penicillin-binding protein dimerisation" evidence="6">
    <location>
        <begin position="152"/>
        <end position="314"/>
    </location>
</feature>
<gene>
    <name evidence="7" type="primary">pbp</name>
    <name evidence="7" type="ORF">BN1051_02481</name>
</gene>
<keyword evidence="3" id="KW-0472">Membrane</keyword>
<dbReference type="PATRIC" id="fig|1461584.3.peg.2455"/>
<evidence type="ECO:0000256" key="3">
    <source>
        <dbReference type="ARBA" id="ARBA00023136"/>
    </source>
</evidence>
<feature type="domain" description="Penicillin-binding protein transpeptidase" evidence="5">
    <location>
        <begin position="353"/>
        <end position="631"/>
    </location>
</feature>
<proteinExistence type="inferred from homology"/>
<dbReference type="InterPro" id="IPR005311">
    <property type="entry name" value="PBP_dimer"/>
</dbReference>
<evidence type="ECO:0000259" key="6">
    <source>
        <dbReference type="Pfam" id="PF03717"/>
    </source>
</evidence>
<evidence type="ECO:0000313" key="7">
    <source>
        <dbReference type="EMBL" id="CEA09117.1"/>
    </source>
</evidence>
<dbReference type="GO" id="GO:0005886">
    <property type="term" value="C:plasma membrane"/>
    <property type="evidence" value="ECO:0007669"/>
    <property type="project" value="TreeGrafter"/>
</dbReference>
<dbReference type="InterPro" id="IPR001460">
    <property type="entry name" value="PCN-bd_Tpept"/>
</dbReference>